<reference evidence="2" key="2">
    <citation type="journal article" date="2008" name="Genome Biol.">
        <title>Improved genome assembly and evidence-based global gene model set for the chordate Ciona intestinalis: new insight into intron and operon populations.</title>
        <authorList>
            <person name="Satou Y."/>
            <person name="Mineta K."/>
            <person name="Ogasawara M."/>
            <person name="Sasakura Y."/>
            <person name="Shoguchi E."/>
            <person name="Ueno K."/>
            <person name="Yamada L."/>
            <person name="Matsumoto J."/>
            <person name="Wasserscheid J."/>
            <person name="Dewar K."/>
            <person name="Wiley G.B."/>
            <person name="Macmil S.L."/>
            <person name="Roe B.A."/>
            <person name="Zeller R.W."/>
            <person name="Hastings K.E."/>
            <person name="Lemaire P."/>
            <person name="Lindquist E."/>
            <person name="Endo T."/>
            <person name="Hotta K."/>
            <person name="Inaba K."/>
        </authorList>
    </citation>
    <scope>NUCLEOTIDE SEQUENCE [LARGE SCALE GENOMIC DNA]</scope>
    <source>
        <strain evidence="2">wild type</strain>
    </source>
</reference>
<keyword evidence="1" id="KW-0812">Transmembrane</keyword>
<dbReference type="GeneID" id="100181738"/>
<sequence>MKIICTGYWKTGTKSMSKALSDLGYNVYDYAEQLFFLKSLWYKFFDGTITDEDIYNAFKDVDVIIDGPAIAFWEEIYRVFPNAKVIHTIRDEDKWWKSFKGMQDKFYGTFGIFRFLFFLSPTGYYIMHLGSKLFNYAYGIENMLLVLKWSSNERLYKLKYRKHNAYVLHTVPENKRLVHEPSHGWKPLCEYLDMEVPDKPYPHQNKDASIFTTELNTNPLFCKMFQEFKIFLCIVVVVLAAAALWFFK</sequence>
<dbReference type="InterPro" id="IPR027417">
    <property type="entry name" value="P-loop_NTPase"/>
</dbReference>
<dbReference type="STRING" id="7719.ENSCINP00000035928"/>
<reference evidence="2" key="3">
    <citation type="submission" date="2025-08" db="UniProtKB">
        <authorList>
            <consortium name="Ensembl"/>
        </authorList>
    </citation>
    <scope>IDENTIFICATION</scope>
</reference>
<dbReference type="InParanoid" id="H2Y1Z3"/>
<feature type="transmembrane region" description="Helical" evidence="1">
    <location>
        <begin position="228"/>
        <end position="247"/>
    </location>
</feature>
<dbReference type="OMA" id="FRADQGW"/>
<reference evidence="3" key="1">
    <citation type="journal article" date="2002" name="Science">
        <title>The draft genome of Ciona intestinalis: insights into chordate and vertebrate origins.</title>
        <authorList>
            <person name="Dehal P."/>
            <person name="Satou Y."/>
            <person name="Campbell R.K."/>
            <person name="Chapman J."/>
            <person name="Degnan B."/>
            <person name="De Tomaso A."/>
            <person name="Davidson B."/>
            <person name="Di Gregorio A."/>
            <person name="Gelpke M."/>
            <person name="Goodstein D.M."/>
            <person name="Harafuji N."/>
            <person name="Hastings K.E."/>
            <person name="Ho I."/>
            <person name="Hotta K."/>
            <person name="Huang W."/>
            <person name="Kawashima T."/>
            <person name="Lemaire P."/>
            <person name="Martinez D."/>
            <person name="Meinertzhagen I.A."/>
            <person name="Necula S."/>
            <person name="Nonaka M."/>
            <person name="Putnam N."/>
            <person name="Rash S."/>
            <person name="Saiga H."/>
            <person name="Satake M."/>
            <person name="Terry A."/>
            <person name="Yamada L."/>
            <person name="Wang H.G."/>
            <person name="Awazu S."/>
            <person name="Azumi K."/>
            <person name="Boore J."/>
            <person name="Branno M."/>
            <person name="Chin-Bow S."/>
            <person name="DeSantis R."/>
            <person name="Doyle S."/>
            <person name="Francino P."/>
            <person name="Keys D.N."/>
            <person name="Haga S."/>
            <person name="Hayashi H."/>
            <person name="Hino K."/>
            <person name="Imai K.S."/>
            <person name="Inaba K."/>
            <person name="Kano S."/>
            <person name="Kobayashi K."/>
            <person name="Kobayashi M."/>
            <person name="Lee B.I."/>
            <person name="Makabe K.W."/>
            <person name="Manohar C."/>
            <person name="Matassi G."/>
            <person name="Medina M."/>
            <person name="Mochizuki Y."/>
            <person name="Mount S."/>
            <person name="Morishita T."/>
            <person name="Miura S."/>
            <person name="Nakayama A."/>
            <person name="Nishizaka S."/>
            <person name="Nomoto H."/>
            <person name="Ohta F."/>
            <person name="Oishi K."/>
            <person name="Rigoutsos I."/>
            <person name="Sano M."/>
            <person name="Sasaki A."/>
            <person name="Sasakura Y."/>
            <person name="Shoguchi E."/>
            <person name="Shin-i T."/>
            <person name="Spagnuolo A."/>
            <person name="Stainier D."/>
            <person name="Suzuki M.M."/>
            <person name="Tassy O."/>
            <person name="Takatori N."/>
            <person name="Tokuoka M."/>
            <person name="Yagi K."/>
            <person name="Yoshizaki F."/>
            <person name="Wada S."/>
            <person name="Zhang C."/>
            <person name="Hyatt P.D."/>
            <person name="Larimer F."/>
            <person name="Detter C."/>
            <person name="Doggett N."/>
            <person name="Glavina T."/>
            <person name="Hawkins T."/>
            <person name="Richardson P."/>
            <person name="Lucas S."/>
            <person name="Kohara Y."/>
            <person name="Levine M."/>
            <person name="Satoh N."/>
            <person name="Rokhsar D.S."/>
        </authorList>
    </citation>
    <scope>NUCLEOTIDE SEQUENCE [LARGE SCALE GENOMIC DNA]</scope>
</reference>
<organism evidence="2 3">
    <name type="scientific">Ciona intestinalis</name>
    <name type="common">Transparent sea squirt</name>
    <name type="synonym">Ascidia intestinalis</name>
    <dbReference type="NCBI Taxonomy" id="7719"/>
    <lineage>
        <taxon>Eukaryota</taxon>
        <taxon>Metazoa</taxon>
        <taxon>Chordata</taxon>
        <taxon>Tunicata</taxon>
        <taxon>Ascidiacea</taxon>
        <taxon>Phlebobranchia</taxon>
        <taxon>Cionidae</taxon>
        <taxon>Ciona</taxon>
    </lineage>
</organism>
<accession>A0A1W2WH53</accession>
<dbReference type="KEGG" id="cin:100181738"/>
<feature type="transmembrane region" description="Helical" evidence="1">
    <location>
        <begin position="106"/>
        <end position="127"/>
    </location>
</feature>
<keyword evidence="1" id="KW-1133">Transmembrane helix</keyword>
<dbReference type="PANTHER" id="PTHR36978:SF4">
    <property type="entry name" value="P-LOOP CONTAINING NUCLEOSIDE TRIPHOSPHATE HYDROLASE PROTEIN"/>
    <property type="match status" value="1"/>
</dbReference>
<dbReference type="HOGENOM" id="CLU_061199_2_2_1"/>
<dbReference type="Pfam" id="PF17784">
    <property type="entry name" value="Sulfotransfer_4"/>
    <property type="match status" value="1"/>
</dbReference>
<dbReference type="EMBL" id="EAAA01001962">
    <property type="status" value="NOT_ANNOTATED_CDS"/>
    <property type="molecule type" value="Genomic_DNA"/>
</dbReference>
<dbReference type="SUPFAM" id="SSF52540">
    <property type="entry name" value="P-loop containing nucleoside triphosphate hydrolases"/>
    <property type="match status" value="1"/>
</dbReference>
<evidence type="ECO:0000313" key="2">
    <source>
        <dbReference type="Ensembl" id="ENSCINP00000035928.1"/>
    </source>
</evidence>
<dbReference type="PANTHER" id="PTHR36978">
    <property type="entry name" value="P-LOOP CONTAINING NUCLEOTIDE TRIPHOSPHATE HYDROLASE"/>
    <property type="match status" value="1"/>
</dbReference>
<dbReference type="Gene3D" id="3.40.50.300">
    <property type="entry name" value="P-loop containing nucleotide triphosphate hydrolases"/>
    <property type="match status" value="1"/>
</dbReference>
<proteinExistence type="predicted"/>
<keyword evidence="1" id="KW-0472">Membrane</keyword>
<evidence type="ECO:0000313" key="3">
    <source>
        <dbReference type="Proteomes" id="UP000008144"/>
    </source>
</evidence>
<reference evidence="2" key="4">
    <citation type="submission" date="2025-09" db="UniProtKB">
        <authorList>
            <consortium name="Ensembl"/>
        </authorList>
    </citation>
    <scope>IDENTIFICATION</scope>
</reference>
<keyword evidence="3" id="KW-1185">Reference proteome</keyword>
<dbReference type="Ensembl" id="ENSCINT00000037302.1">
    <property type="protein sequence ID" value="ENSCINP00000035928.1"/>
    <property type="gene ID" value="ENSCING00000023813.1"/>
</dbReference>
<dbReference type="GeneTree" id="ENSGT00940000163713"/>
<dbReference type="OrthoDB" id="272681at2759"/>
<name>H2Y1Z3_CIOIN</name>
<accession>H2Y1Z3</accession>
<dbReference type="AlphaFoldDB" id="H2Y1Z3"/>
<protein>
    <submittedName>
        <fullName evidence="2">Uncharacterized LOC100181738</fullName>
    </submittedName>
</protein>
<dbReference type="Proteomes" id="UP000008144">
    <property type="component" value="Chromosome 4"/>
</dbReference>
<dbReference type="RefSeq" id="XP_002127586.1">
    <property type="nucleotide sequence ID" value="XM_002127550.5"/>
</dbReference>
<gene>
    <name evidence="2" type="primary">LOC100181738</name>
</gene>
<dbReference type="InterPro" id="IPR040632">
    <property type="entry name" value="Sulfotransfer_4"/>
</dbReference>
<evidence type="ECO:0000256" key="1">
    <source>
        <dbReference type="SAM" id="Phobius"/>
    </source>
</evidence>